<gene>
    <name evidence="1" type="ORF">CDL12_19443</name>
</gene>
<organism evidence="1 2">
    <name type="scientific">Handroanthus impetiginosus</name>
    <dbReference type="NCBI Taxonomy" id="429701"/>
    <lineage>
        <taxon>Eukaryota</taxon>
        <taxon>Viridiplantae</taxon>
        <taxon>Streptophyta</taxon>
        <taxon>Embryophyta</taxon>
        <taxon>Tracheophyta</taxon>
        <taxon>Spermatophyta</taxon>
        <taxon>Magnoliopsida</taxon>
        <taxon>eudicotyledons</taxon>
        <taxon>Gunneridae</taxon>
        <taxon>Pentapetalae</taxon>
        <taxon>asterids</taxon>
        <taxon>lamiids</taxon>
        <taxon>Lamiales</taxon>
        <taxon>Bignoniaceae</taxon>
        <taxon>Crescentiina</taxon>
        <taxon>Tabebuia alliance</taxon>
        <taxon>Handroanthus</taxon>
    </lineage>
</organism>
<accession>A0A2G9GSI6</accession>
<sequence>MYLSLGSEVFCTPSLFRALITWMESSSIGTVLFHNSPDCKESPLLLFQVTADFRSGSSLHKRLNYLYRLWPLSQLCSHHPVLLGTHGGGI</sequence>
<keyword evidence="2" id="KW-1185">Reference proteome</keyword>
<dbReference type="Proteomes" id="UP000231279">
    <property type="component" value="Unassembled WGS sequence"/>
</dbReference>
<dbReference type="AlphaFoldDB" id="A0A2G9GSI6"/>
<evidence type="ECO:0000313" key="2">
    <source>
        <dbReference type="Proteomes" id="UP000231279"/>
    </source>
</evidence>
<evidence type="ECO:0000313" key="1">
    <source>
        <dbReference type="EMBL" id="PIN07980.1"/>
    </source>
</evidence>
<name>A0A2G9GSI6_9LAMI</name>
<protein>
    <submittedName>
        <fullName evidence="1">Uncharacterized protein</fullName>
    </submittedName>
</protein>
<proteinExistence type="predicted"/>
<dbReference type="EMBL" id="NKXS01003937">
    <property type="protein sequence ID" value="PIN07980.1"/>
    <property type="molecule type" value="Genomic_DNA"/>
</dbReference>
<reference evidence="2" key="1">
    <citation type="journal article" date="2018" name="Gigascience">
        <title>Genome assembly of the Pink Ipe (Handroanthus impetiginosus, Bignoniaceae), a highly valued, ecologically keystone Neotropical timber forest tree.</title>
        <authorList>
            <person name="Silva-Junior O.B."/>
            <person name="Grattapaglia D."/>
            <person name="Novaes E."/>
            <person name="Collevatti R.G."/>
        </authorList>
    </citation>
    <scope>NUCLEOTIDE SEQUENCE [LARGE SCALE GENOMIC DNA]</scope>
    <source>
        <strain evidence="2">cv. UFG-1</strain>
    </source>
</reference>
<comment type="caution">
    <text evidence="1">The sequence shown here is derived from an EMBL/GenBank/DDBJ whole genome shotgun (WGS) entry which is preliminary data.</text>
</comment>